<keyword evidence="5 9" id="KW-0732">Signal</keyword>
<dbReference type="InterPro" id="IPR036942">
    <property type="entry name" value="Beta-barrel_TonB_sf"/>
</dbReference>
<evidence type="ECO:0000256" key="7">
    <source>
        <dbReference type="ARBA" id="ARBA00023237"/>
    </source>
</evidence>
<comment type="caution">
    <text evidence="10">The sequence shown here is derived from an EMBL/GenBank/DDBJ whole genome shotgun (WGS) entry which is preliminary data.</text>
</comment>
<evidence type="ECO:0000256" key="6">
    <source>
        <dbReference type="ARBA" id="ARBA00023136"/>
    </source>
</evidence>
<keyword evidence="11" id="KW-1185">Reference proteome</keyword>
<dbReference type="PANTHER" id="PTHR30069:SF29">
    <property type="entry name" value="HEMOGLOBIN AND HEMOGLOBIN-HAPTOGLOBIN-BINDING PROTEIN 1-RELATED"/>
    <property type="match status" value="1"/>
</dbReference>
<keyword evidence="4" id="KW-0812">Transmembrane</keyword>
<keyword evidence="3" id="KW-1134">Transmembrane beta strand</keyword>
<dbReference type="InterPro" id="IPR039426">
    <property type="entry name" value="TonB-dep_rcpt-like"/>
</dbReference>
<reference evidence="10 11" key="1">
    <citation type="submission" date="2022-03" db="EMBL/GenBank/DDBJ databases">
        <authorList>
            <person name="Jo J.-H."/>
            <person name="Im W.-T."/>
        </authorList>
    </citation>
    <scope>NUCLEOTIDE SEQUENCE [LARGE SCALE GENOMIC DNA]</scope>
    <source>
        <strain evidence="10 11">SM33</strain>
    </source>
</reference>
<keyword evidence="7" id="KW-0998">Cell outer membrane</keyword>
<feature type="compositionally biased region" description="Low complexity" evidence="8">
    <location>
        <begin position="31"/>
        <end position="60"/>
    </location>
</feature>
<feature type="compositionally biased region" description="Gly residues" evidence="8">
    <location>
        <begin position="660"/>
        <end position="683"/>
    </location>
</feature>
<keyword evidence="6" id="KW-0472">Membrane</keyword>
<feature type="region of interest" description="Disordered" evidence="8">
    <location>
        <begin position="227"/>
        <end position="251"/>
    </location>
</feature>
<organism evidence="10 11">
    <name type="scientific">Sphingomonas telluris</name>
    <dbReference type="NCBI Taxonomy" id="2907998"/>
    <lineage>
        <taxon>Bacteria</taxon>
        <taxon>Pseudomonadati</taxon>
        <taxon>Pseudomonadota</taxon>
        <taxon>Alphaproteobacteria</taxon>
        <taxon>Sphingomonadales</taxon>
        <taxon>Sphingomonadaceae</taxon>
        <taxon>Sphingomonas</taxon>
    </lineage>
</organism>
<dbReference type="PANTHER" id="PTHR30069">
    <property type="entry name" value="TONB-DEPENDENT OUTER MEMBRANE RECEPTOR"/>
    <property type="match status" value="1"/>
</dbReference>
<keyword evidence="2" id="KW-0813">Transport</keyword>
<evidence type="ECO:0000313" key="10">
    <source>
        <dbReference type="EMBL" id="MCH8615107.1"/>
    </source>
</evidence>
<proteinExistence type="predicted"/>
<dbReference type="Proteomes" id="UP001203058">
    <property type="component" value="Unassembled WGS sequence"/>
</dbReference>
<evidence type="ECO:0000256" key="8">
    <source>
        <dbReference type="SAM" id="MobiDB-lite"/>
    </source>
</evidence>
<dbReference type="Gene3D" id="2.40.170.20">
    <property type="entry name" value="TonB-dependent receptor, beta-barrel domain"/>
    <property type="match status" value="2"/>
</dbReference>
<evidence type="ECO:0000313" key="11">
    <source>
        <dbReference type="Proteomes" id="UP001203058"/>
    </source>
</evidence>
<feature type="compositionally biased region" description="Low complexity" evidence="8">
    <location>
        <begin position="624"/>
        <end position="635"/>
    </location>
</feature>
<comment type="subcellular location">
    <subcellularLocation>
        <location evidence="1">Cell outer membrane</location>
        <topology evidence="1">Multi-pass membrane protein</topology>
    </subcellularLocation>
</comment>
<keyword evidence="10" id="KW-0675">Receptor</keyword>
<evidence type="ECO:0000256" key="9">
    <source>
        <dbReference type="SAM" id="SignalP"/>
    </source>
</evidence>
<evidence type="ECO:0000256" key="1">
    <source>
        <dbReference type="ARBA" id="ARBA00004571"/>
    </source>
</evidence>
<evidence type="ECO:0000256" key="3">
    <source>
        <dbReference type="ARBA" id="ARBA00022452"/>
    </source>
</evidence>
<name>A0ABS9VL06_9SPHN</name>
<feature type="chain" id="PRO_5047370974" evidence="9">
    <location>
        <begin position="28"/>
        <end position="862"/>
    </location>
</feature>
<dbReference type="Gene3D" id="2.170.130.10">
    <property type="entry name" value="TonB-dependent receptor, plug domain"/>
    <property type="match status" value="1"/>
</dbReference>
<accession>A0ABS9VL06</accession>
<gene>
    <name evidence="10" type="ORF">LZ016_03155</name>
</gene>
<feature type="region of interest" description="Disordered" evidence="8">
    <location>
        <begin position="624"/>
        <end position="683"/>
    </location>
</feature>
<sequence>MNLDKQLLFQTSAALAFCVAISTPAFAQTQTATQSQAQTPPTEETSTQAPAQGSEQQAPPAAAPEEDPYAEGGEIVVTGVRRGSVIGDIPPENQLGPRDIRATGATDLLELLDALAPQIGSARGRGGEAPVLLLNGKRISGFREIRDIPPEAIERLDILPEEVALKYGYRADQRVVNIVLRERFHSTATRLDGTVPTEGGNFGGVADVTRLAINKAGRTTTNIHAEGNTSLKESERDIELEDPNGPDDRSARTLVGSKKLIRGTETINRTVLGDASGTLNAEVQYNEGRSLFGLSDVALEPLVRNISNATGHLGFSLNGDKGKWHLSATGNGDVGRAVTYSDRLDEGDPRNRAESVSTSADINLMANGPLVSLPAGDANITVNAGGSTLHLDNENRIQGISASNDLGRTQGNLAANVDLPISRRNRDFSALGNLTLNANAEVDQLSDFGTLTVLGAGANWSPVDRLNFLVSWTREEGPPTIQQLGDPIIFTPDTRVFDFTTGETVEVTAISGGNPDLLADKRNVLKFGGNWKPWEKTDLRLRAEYVHQTIDNVVASFPGITAELEAAFPDRFIRDASGQLVSVDFRPVNYDESRRDTIRLGFDFSKPLKSARPSQAAIDRFRAQRAAAGGRTQGVAPPPPPEGGPLGGPGPESGPPPGGGPAGGGFGPGGGGGGGGFGRFGGGRQGGRLQFSVTDTITLVDEVTIRPGLPKLDYLHGDALGSTGGRPRHQVETQAGYFNNGLGARLSANWRGGTHVDSLTGSDLDFSPLATFDVRLFANLGERFDLVSKHPWLRGSSVRFEVTNLFNSRPRVRDQAGQVPNNYQADLLDPLGRTISISIRKLFLPPPGFFRRQNADQQRPQG</sequence>
<feature type="region of interest" description="Disordered" evidence="8">
    <location>
        <begin position="31"/>
        <end position="69"/>
    </location>
</feature>
<feature type="signal peptide" evidence="9">
    <location>
        <begin position="1"/>
        <end position="27"/>
    </location>
</feature>
<dbReference type="EMBL" id="JAKZHW010000001">
    <property type="protein sequence ID" value="MCH8615107.1"/>
    <property type="molecule type" value="Genomic_DNA"/>
</dbReference>
<evidence type="ECO:0000256" key="4">
    <source>
        <dbReference type="ARBA" id="ARBA00022692"/>
    </source>
</evidence>
<evidence type="ECO:0000256" key="2">
    <source>
        <dbReference type="ARBA" id="ARBA00022448"/>
    </source>
</evidence>
<protein>
    <submittedName>
        <fullName evidence="10">TonB-dependent receptor</fullName>
    </submittedName>
</protein>
<dbReference type="SUPFAM" id="SSF56935">
    <property type="entry name" value="Porins"/>
    <property type="match status" value="1"/>
</dbReference>
<evidence type="ECO:0000256" key="5">
    <source>
        <dbReference type="ARBA" id="ARBA00022729"/>
    </source>
</evidence>
<dbReference type="RefSeq" id="WP_241445799.1">
    <property type="nucleotide sequence ID" value="NZ_JAKZHW010000001.1"/>
</dbReference>
<dbReference type="InterPro" id="IPR037066">
    <property type="entry name" value="Plug_dom_sf"/>
</dbReference>